<dbReference type="RefSeq" id="WP_060847842.1">
    <property type="nucleotide sequence ID" value="NZ_AP014704.1"/>
</dbReference>
<evidence type="ECO:0000313" key="3">
    <source>
        <dbReference type="Proteomes" id="UP000061432"/>
    </source>
</evidence>
<dbReference type="AlphaFoldDB" id="A0A0C6FUM3"/>
<evidence type="ECO:0000313" key="2">
    <source>
        <dbReference type="EMBL" id="BAQ46795.1"/>
    </source>
</evidence>
<evidence type="ECO:0000259" key="1">
    <source>
        <dbReference type="Pfam" id="PF01370"/>
    </source>
</evidence>
<dbReference type="Pfam" id="PF01370">
    <property type="entry name" value="Epimerase"/>
    <property type="match status" value="1"/>
</dbReference>
<name>A0A0C6FUM3_9HYPH</name>
<dbReference type="PATRIC" id="fig|270351.10.peg.3576"/>
<dbReference type="InterPro" id="IPR036291">
    <property type="entry name" value="NAD(P)-bd_dom_sf"/>
</dbReference>
<reference evidence="2 3" key="1">
    <citation type="journal article" date="2015" name="Genome Announc.">
        <title>Complete Genome Sequence of Methylobacterium aquaticum Strain 22A, Isolated from Racomitrium japonicum Moss.</title>
        <authorList>
            <person name="Tani A."/>
            <person name="Ogura Y."/>
            <person name="Hayashi T."/>
            <person name="Kimbara K."/>
        </authorList>
    </citation>
    <scope>NUCLEOTIDE SEQUENCE [LARGE SCALE GENOMIC DNA]</scope>
    <source>
        <strain evidence="2 3">MA-22A</strain>
    </source>
</reference>
<accession>A0A0C6FUM3</accession>
<dbReference type="OrthoDB" id="7941246at2"/>
<reference evidence="3" key="2">
    <citation type="submission" date="2015-01" db="EMBL/GenBank/DDBJ databases">
        <title>Complete genome sequence of Methylobacterium aquaticum strain 22A.</title>
        <authorList>
            <person name="Tani A."/>
            <person name="Ogura Y."/>
            <person name="Hayashi T."/>
        </authorList>
    </citation>
    <scope>NUCLEOTIDE SEQUENCE [LARGE SCALE GENOMIC DNA]</scope>
    <source>
        <strain evidence="3">MA-22A</strain>
    </source>
</reference>
<dbReference type="KEGG" id="maqu:Maq22A_c18535"/>
<sequence length="323" mass="33483">MRMLVLGGTQFLGRAVAARAVGRGHAVTCAARGRSGAAPPGARFVAIDRDRAHGLDALRGETFDAAVDVARDPGRVRRALAALAGRVGHWTFVSTTSVYADTATRGQTARTAPLLAPSDDGPYGAAKVASERAFDRDALICRAGLIVGPGDPTGRFSYWIARLARGGEVLAPAEPDDPVQWIDVRDLAAWIVHAAERGLAGPFDAVGPPCTRRAFIDTCANALGSACTSAWVDPAFLDRHGVGRESGPFSLPLPLPDTIGDASRDVAATLAAGLSVRPLGETARDTLGWLEATGGPITGLTAGEEAALLAARHAERGYRPSGP</sequence>
<dbReference type="EMBL" id="AP014704">
    <property type="protein sequence ID" value="BAQ46795.1"/>
    <property type="molecule type" value="Genomic_DNA"/>
</dbReference>
<feature type="domain" description="NAD-dependent epimerase/dehydratase" evidence="1">
    <location>
        <begin position="63"/>
        <end position="197"/>
    </location>
</feature>
<dbReference type="InterPro" id="IPR001509">
    <property type="entry name" value="Epimerase_deHydtase"/>
</dbReference>
<dbReference type="SUPFAM" id="SSF51735">
    <property type="entry name" value="NAD(P)-binding Rossmann-fold domains"/>
    <property type="match status" value="1"/>
</dbReference>
<organism evidence="2 3">
    <name type="scientific">Methylobacterium aquaticum</name>
    <dbReference type="NCBI Taxonomy" id="270351"/>
    <lineage>
        <taxon>Bacteria</taxon>
        <taxon>Pseudomonadati</taxon>
        <taxon>Pseudomonadota</taxon>
        <taxon>Alphaproteobacteria</taxon>
        <taxon>Hyphomicrobiales</taxon>
        <taxon>Methylobacteriaceae</taxon>
        <taxon>Methylobacterium</taxon>
    </lineage>
</organism>
<gene>
    <name evidence="2" type="ORF">Maq22A_c18535</name>
</gene>
<dbReference type="Proteomes" id="UP000061432">
    <property type="component" value="Chromosome"/>
</dbReference>
<protein>
    <submittedName>
        <fullName evidence="2">Reductase</fullName>
    </submittedName>
</protein>
<dbReference type="Gene3D" id="3.40.50.720">
    <property type="entry name" value="NAD(P)-binding Rossmann-like Domain"/>
    <property type="match status" value="1"/>
</dbReference>
<proteinExistence type="predicted"/>
<dbReference type="STRING" id="270351.Maq22A_c18535"/>